<dbReference type="EMBL" id="CP073754">
    <property type="protein sequence ID" value="QWF72547.1"/>
    <property type="molecule type" value="Genomic_DNA"/>
</dbReference>
<accession>A0A975MRA4</accession>
<reference evidence="1" key="1">
    <citation type="submission" date="2021-04" db="EMBL/GenBank/DDBJ databases">
        <title>Draft genome sequence data of methanotrophic Methylovulum sp. strain S1L and Methylomonas sp. strain S2AM isolated from boreal lake water columns.</title>
        <authorList>
            <person name="Rissanen A.J."/>
            <person name="Mangayil R."/>
            <person name="Svenning M.M."/>
            <person name="Khanongnuch R."/>
        </authorList>
    </citation>
    <scope>NUCLEOTIDE SEQUENCE</scope>
    <source>
        <strain evidence="1">S2AM</strain>
    </source>
</reference>
<evidence type="ECO:0000313" key="2">
    <source>
        <dbReference type="Proteomes" id="UP000676649"/>
    </source>
</evidence>
<organism evidence="1 2">
    <name type="scientific">Methylomonas paludis</name>
    <dbReference type="NCBI Taxonomy" id="1173101"/>
    <lineage>
        <taxon>Bacteria</taxon>
        <taxon>Pseudomonadati</taxon>
        <taxon>Pseudomonadota</taxon>
        <taxon>Gammaproteobacteria</taxon>
        <taxon>Methylococcales</taxon>
        <taxon>Methylococcaceae</taxon>
        <taxon>Methylomonas</taxon>
    </lineage>
</organism>
<sequence>MAFAQPDRRQQRPGLVISCEHGGNQIPAQYRELFSDQQALLDSHCGFDAGALCIAKDFAKSCAAPLLSSTTSRLLVDLNRSIGHRRLHGKTIAELPPTPRQQILRQYYQPYREQVERLVRQAVLEHGQVLHLSVHSFTPELEGKVRNADIGLLYDPCRVGELAFCARWQADLHNCLPHFQIRRNYPYAGKNDGLTTWLRRQFLADVYIGIELEINQKHIVKAGRRWNALRKVLTASLCRVLVNSCLENTHTSQ</sequence>
<keyword evidence="2" id="KW-1185">Reference proteome</keyword>
<proteinExistence type="predicted"/>
<dbReference type="AlphaFoldDB" id="A0A975MRA4"/>
<dbReference type="InterPro" id="IPR007709">
    <property type="entry name" value="N-FG_amidohydro"/>
</dbReference>
<gene>
    <name evidence="1" type="ORF">KEF85_10645</name>
</gene>
<dbReference type="Gene3D" id="3.40.630.40">
    <property type="entry name" value="Zn-dependent exopeptidases"/>
    <property type="match status" value="1"/>
</dbReference>
<evidence type="ECO:0000313" key="1">
    <source>
        <dbReference type="EMBL" id="QWF72547.1"/>
    </source>
</evidence>
<dbReference type="Pfam" id="PF05013">
    <property type="entry name" value="FGase"/>
    <property type="match status" value="1"/>
</dbReference>
<name>A0A975MRA4_9GAMM</name>
<dbReference type="KEGG" id="mpad:KEF85_10645"/>
<protein>
    <submittedName>
        <fullName evidence="1">N-formylglutamate amidohydrolase</fullName>
    </submittedName>
</protein>
<dbReference type="SUPFAM" id="SSF53187">
    <property type="entry name" value="Zn-dependent exopeptidases"/>
    <property type="match status" value="1"/>
</dbReference>
<dbReference type="Proteomes" id="UP000676649">
    <property type="component" value="Chromosome"/>
</dbReference>